<feature type="domain" description="Arginosuccinate synthase-like N-terminal" evidence="4">
    <location>
        <begin position="5"/>
        <end position="33"/>
    </location>
</feature>
<evidence type="ECO:0000256" key="1">
    <source>
        <dbReference type="ARBA" id="ARBA00022598"/>
    </source>
</evidence>
<evidence type="ECO:0000313" key="6">
    <source>
        <dbReference type="Proteomes" id="UP001251528"/>
    </source>
</evidence>
<dbReference type="GO" id="GO:0005524">
    <property type="term" value="F:ATP binding"/>
    <property type="evidence" value="ECO:0007669"/>
    <property type="project" value="UniProtKB-KW"/>
</dbReference>
<dbReference type="GO" id="GO:0005737">
    <property type="term" value="C:cytoplasm"/>
    <property type="evidence" value="ECO:0007669"/>
    <property type="project" value="TreeGrafter"/>
</dbReference>
<evidence type="ECO:0000256" key="3">
    <source>
        <dbReference type="ARBA" id="ARBA00022840"/>
    </source>
</evidence>
<dbReference type="PROSITE" id="PS00564">
    <property type="entry name" value="ARGININOSUCCIN_SYN_1"/>
    <property type="match status" value="1"/>
</dbReference>
<evidence type="ECO:0000256" key="2">
    <source>
        <dbReference type="ARBA" id="ARBA00022741"/>
    </source>
</evidence>
<accession>A0AAJ0CG71</accession>
<keyword evidence="3" id="KW-0067">ATP-binding</keyword>
<dbReference type="SUPFAM" id="SSF52402">
    <property type="entry name" value="Adenine nucleotide alpha hydrolases-like"/>
    <property type="match status" value="1"/>
</dbReference>
<evidence type="ECO:0000259" key="4">
    <source>
        <dbReference type="Pfam" id="PF00764"/>
    </source>
</evidence>
<dbReference type="Proteomes" id="UP001251528">
    <property type="component" value="Unassembled WGS sequence"/>
</dbReference>
<keyword evidence="2" id="KW-0547">Nucleotide-binding</keyword>
<protein>
    <recommendedName>
        <fullName evidence="4">Arginosuccinate synthase-like N-terminal domain-containing protein</fullName>
    </recommendedName>
</protein>
<reference evidence="5" key="1">
    <citation type="submission" date="2023-06" db="EMBL/GenBank/DDBJ databases">
        <title>Conoideocrella luteorostrata (Hypocreales: Clavicipitaceae), a potential biocontrol fungus for elongate hemlock scale in United States Christmas tree production areas.</title>
        <authorList>
            <person name="Barrett H."/>
            <person name="Lovett B."/>
            <person name="Macias A.M."/>
            <person name="Stajich J.E."/>
            <person name="Kasson M.T."/>
        </authorList>
    </citation>
    <scope>NUCLEOTIDE SEQUENCE</scope>
    <source>
        <strain evidence="5">ARSEF 14590</strain>
    </source>
</reference>
<evidence type="ECO:0000313" key="5">
    <source>
        <dbReference type="EMBL" id="KAK2591067.1"/>
    </source>
</evidence>
<dbReference type="InterPro" id="IPR001518">
    <property type="entry name" value="Arginosuc_synth"/>
</dbReference>
<dbReference type="GO" id="GO:0006526">
    <property type="term" value="P:L-arginine biosynthetic process"/>
    <property type="evidence" value="ECO:0007669"/>
    <property type="project" value="InterPro"/>
</dbReference>
<dbReference type="Pfam" id="PF00764">
    <property type="entry name" value="Arginosuc_synth"/>
    <property type="match status" value="1"/>
</dbReference>
<keyword evidence="1" id="KW-0436">Ligase</keyword>
<keyword evidence="6" id="KW-1185">Reference proteome</keyword>
<dbReference type="AlphaFoldDB" id="A0AAJ0CG71"/>
<dbReference type="EMBL" id="JASWJB010000367">
    <property type="protein sequence ID" value="KAK2591067.1"/>
    <property type="molecule type" value="Genomic_DNA"/>
</dbReference>
<sequence>MAAKRVCLAYSGGLDTSVILAWLIEKGYTVVQMWYVHAVPRHLLLGLEDEHCTWKHKLSLSHPGLCTVHGEDTKRGDPKDRKRWTVILRASSLLIAASFAYIPVLTSWQGQNEDYDAVKAKAEKIGAERMIIQDLQQELVEELVWPAVQCAFGRPPARSAQLPSTAMLTSHAIRQRRIRRRLPLGDIVGQACYREGDDESG</sequence>
<dbReference type="PANTHER" id="PTHR11587">
    <property type="entry name" value="ARGININOSUCCINATE SYNTHASE"/>
    <property type="match status" value="1"/>
</dbReference>
<proteinExistence type="predicted"/>
<dbReference type="InterPro" id="IPR018223">
    <property type="entry name" value="Arginosuc_synth_CS"/>
</dbReference>
<dbReference type="GO" id="GO:0000050">
    <property type="term" value="P:urea cycle"/>
    <property type="evidence" value="ECO:0007669"/>
    <property type="project" value="TreeGrafter"/>
</dbReference>
<dbReference type="Gene3D" id="3.40.50.620">
    <property type="entry name" value="HUPs"/>
    <property type="match status" value="2"/>
</dbReference>
<comment type="caution">
    <text evidence="5">The sequence shown here is derived from an EMBL/GenBank/DDBJ whole genome shotgun (WGS) entry which is preliminary data.</text>
</comment>
<dbReference type="GO" id="GO:0000053">
    <property type="term" value="P:argininosuccinate metabolic process"/>
    <property type="evidence" value="ECO:0007669"/>
    <property type="project" value="TreeGrafter"/>
</dbReference>
<organism evidence="5 6">
    <name type="scientific">Conoideocrella luteorostrata</name>
    <dbReference type="NCBI Taxonomy" id="1105319"/>
    <lineage>
        <taxon>Eukaryota</taxon>
        <taxon>Fungi</taxon>
        <taxon>Dikarya</taxon>
        <taxon>Ascomycota</taxon>
        <taxon>Pezizomycotina</taxon>
        <taxon>Sordariomycetes</taxon>
        <taxon>Hypocreomycetidae</taxon>
        <taxon>Hypocreales</taxon>
        <taxon>Clavicipitaceae</taxon>
        <taxon>Conoideocrella</taxon>
    </lineage>
</organism>
<gene>
    <name evidence="5" type="ORF">QQS21_011243</name>
</gene>
<dbReference type="PANTHER" id="PTHR11587:SF2">
    <property type="entry name" value="ARGININOSUCCINATE SYNTHASE"/>
    <property type="match status" value="1"/>
</dbReference>
<dbReference type="InterPro" id="IPR014729">
    <property type="entry name" value="Rossmann-like_a/b/a_fold"/>
</dbReference>
<name>A0AAJ0CG71_9HYPO</name>
<dbReference type="InterPro" id="IPR048267">
    <property type="entry name" value="Arginosuc_syn_N"/>
</dbReference>
<dbReference type="GO" id="GO:0004055">
    <property type="term" value="F:argininosuccinate synthase activity"/>
    <property type="evidence" value="ECO:0007669"/>
    <property type="project" value="InterPro"/>
</dbReference>